<evidence type="ECO:0000256" key="4">
    <source>
        <dbReference type="PROSITE-ProRule" id="PRU00221"/>
    </source>
</evidence>
<evidence type="ECO:0000259" key="5">
    <source>
        <dbReference type="Pfam" id="PF24807"/>
    </source>
</evidence>
<evidence type="ECO:0000256" key="2">
    <source>
        <dbReference type="ARBA" id="ARBA00022574"/>
    </source>
</evidence>
<feature type="repeat" description="WD" evidence="4">
    <location>
        <begin position="374"/>
        <end position="405"/>
    </location>
</feature>
<comment type="similarity">
    <text evidence="1">Belongs to the WD repeat CDC20/Fizzy family.</text>
</comment>
<evidence type="ECO:0000256" key="3">
    <source>
        <dbReference type="ARBA" id="ARBA00022737"/>
    </source>
</evidence>
<dbReference type="KEGG" id="pcoo:112860334"/>
<feature type="repeat" description="WD" evidence="4">
    <location>
        <begin position="508"/>
        <end position="540"/>
    </location>
</feature>
<dbReference type="SUPFAM" id="SSF50978">
    <property type="entry name" value="WD40 repeat-like"/>
    <property type="match status" value="1"/>
</dbReference>
<organism evidence="6 7">
    <name type="scientific">Puma concolor</name>
    <name type="common">Mountain lion</name>
    <name type="synonym">Felis concolor</name>
    <dbReference type="NCBI Taxonomy" id="9696"/>
    <lineage>
        <taxon>Eukaryota</taxon>
        <taxon>Metazoa</taxon>
        <taxon>Chordata</taxon>
        <taxon>Craniata</taxon>
        <taxon>Vertebrata</taxon>
        <taxon>Euteleostomi</taxon>
        <taxon>Mammalia</taxon>
        <taxon>Eutheria</taxon>
        <taxon>Laurasiatheria</taxon>
        <taxon>Carnivora</taxon>
        <taxon>Feliformia</taxon>
        <taxon>Felidae</taxon>
        <taxon>Felinae</taxon>
        <taxon>Puma</taxon>
    </lineage>
</organism>
<dbReference type="InterPro" id="IPR033010">
    <property type="entry name" value="Cdc20/Fizzy"/>
</dbReference>
<feature type="domain" description="CDC20/Fizzy WD40" evidence="5">
    <location>
        <begin position="250"/>
        <end position="539"/>
    </location>
</feature>
<sequence length="557" mass="62032">MEWKLERTAPRRVRTEEEMLWVSNVLLFPSPDSLKGTLPAEDQQENVMRVLAKDMKQKRSQGSPKIFDGVNTTYSNFKSNFVKRLSAEVPVASSPITTRWRQSQTRDLAVDSFEEERSTTYLPETSGSVLKITPEKETLILGSYKEPLKTSIKGNIETNNSALHFCKAPHALGRGWNENVASKGQKCLNQLFLTQKVAQWVSGKMQLCEKSQCVWKGCRDGVTDESFHLKRFNGINYSILQPEVKFHLTGLRNDYYLNILDWNFQNLVAIALGSSVYIWNGENHNKIENIDFTLNCNYVSSVSWIKEGNCLAVGTSEGEVQLWDVVTKKWLRNMLGHLSVVGALSWNHYILSSGSRLGRVYHHDVRVARHHVGTLHHQQAVCALKWSPDSRLLSSGCSDGLLTIWPGDPSAKAQVQPLKVIPQPTAVKAMDWCPWQSAVLAVGGGMKDGHLHILDINTGQTIQTPNMNSQICSLIWLPKTKEIASGQGTPKNDVTVWACPGLARSAGFFGHRGRVLHLALSPDQTRVFSAAADGTACVWNCCESLSPSVSSSFLTLK</sequence>
<feature type="repeat" description="WD" evidence="4">
    <location>
        <begin position="292"/>
        <end position="333"/>
    </location>
</feature>
<dbReference type="GO" id="GO:1990757">
    <property type="term" value="F:ubiquitin ligase activator activity"/>
    <property type="evidence" value="ECO:0007669"/>
    <property type="project" value="TreeGrafter"/>
</dbReference>
<keyword evidence="3" id="KW-0677">Repeat</keyword>
<keyword evidence="2 4" id="KW-0853">WD repeat</keyword>
<dbReference type="GO" id="GO:0031145">
    <property type="term" value="P:anaphase-promoting complex-dependent catabolic process"/>
    <property type="evidence" value="ECO:0007669"/>
    <property type="project" value="TreeGrafter"/>
</dbReference>
<dbReference type="SMART" id="SM00320">
    <property type="entry name" value="WD40"/>
    <property type="match status" value="5"/>
</dbReference>
<keyword evidence="7" id="KW-0131">Cell cycle</keyword>
<dbReference type="Gene3D" id="2.130.10.10">
    <property type="entry name" value="YVTN repeat-like/Quinoprotein amine dehydrogenase"/>
    <property type="match status" value="1"/>
</dbReference>
<dbReference type="CTD" id="166979"/>
<dbReference type="PANTHER" id="PTHR19918">
    <property type="entry name" value="CELL DIVISION CYCLE 20 CDC20 FIZZY -RELATED"/>
    <property type="match status" value="1"/>
</dbReference>
<evidence type="ECO:0000313" key="6">
    <source>
        <dbReference type="Proteomes" id="UP000515131"/>
    </source>
</evidence>
<dbReference type="InterPro" id="IPR056150">
    <property type="entry name" value="WD40_CDC20-Fz"/>
</dbReference>
<accession>A0A6P6HUE7</accession>
<dbReference type="PROSITE" id="PS50294">
    <property type="entry name" value="WD_REPEATS_REGION"/>
    <property type="match status" value="2"/>
</dbReference>
<dbReference type="GO" id="GO:0005680">
    <property type="term" value="C:anaphase-promoting complex"/>
    <property type="evidence" value="ECO:0007669"/>
    <property type="project" value="TreeGrafter"/>
</dbReference>
<dbReference type="InterPro" id="IPR001680">
    <property type="entry name" value="WD40_rpt"/>
</dbReference>
<dbReference type="RefSeq" id="XP_025779420.1">
    <property type="nucleotide sequence ID" value="XM_025923635.1"/>
</dbReference>
<dbReference type="PROSITE" id="PS50082">
    <property type="entry name" value="WD_REPEATS_2"/>
    <property type="match status" value="3"/>
</dbReference>
<dbReference type="GO" id="GO:1905786">
    <property type="term" value="P:positive regulation of anaphase-promoting complex-dependent catabolic process"/>
    <property type="evidence" value="ECO:0007669"/>
    <property type="project" value="TreeGrafter"/>
</dbReference>
<name>A0A6P6HUE7_PUMCO</name>
<dbReference type="Pfam" id="PF24807">
    <property type="entry name" value="WD40_CDC20-Fz"/>
    <property type="match status" value="1"/>
</dbReference>
<dbReference type="AlphaFoldDB" id="A0A6P6HUE7"/>
<gene>
    <name evidence="7" type="primary">CDC20B</name>
</gene>
<keyword evidence="7" id="KW-0132">Cell division</keyword>
<dbReference type="GeneID" id="112860334"/>
<reference evidence="7" key="1">
    <citation type="submission" date="2025-08" db="UniProtKB">
        <authorList>
            <consortium name="RefSeq"/>
        </authorList>
    </citation>
    <scope>IDENTIFICATION</scope>
    <source>
        <tissue evidence="7">Blood</tissue>
    </source>
</reference>
<dbReference type="PANTHER" id="PTHR19918:SF4">
    <property type="entry name" value="CELL DIVISION CYCLE PROTEIN 20 HOMOLOG B"/>
    <property type="match status" value="1"/>
</dbReference>
<keyword evidence="6" id="KW-1185">Reference proteome</keyword>
<evidence type="ECO:0000256" key="1">
    <source>
        <dbReference type="ARBA" id="ARBA00006445"/>
    </source>
</evidence>
<dbReference type="InterPro" id="IPR015943">
    <property type="entry name" value="WD40/YVTN_repeat-like_dom_sf"/>
</dbReference>
<dbReference type="Proteomes" id="UP000515131">
    <property type="component" value="Unplaced"/>
</dbReference>
<dbReference type="GO" id="GO:0010997">
    <property type="term" value="F:anaphase-promoting complex binding"/>
    <property type="evidence" value="ECO:0007669"/>
    <property type="project" value="InterPro"/>
</dbReference>
<evidence type="ECO:0000313" key="7">
    <source>
        <dbReference type="RefSeq" id="XP_025779420.1"/>
    </source>
</evidence>
<dbReference type="GO" id="GO:0051301">
    <property type="term" value="P:cell division"/>
    <property type="evidence" value="ECO:0007669"/>
    <property type="project" value="UniProtKB-KW"/>
</dbReference>
<proteinExistence type="inferred from homology"/>
<dbReference type="InterPro" id="IPR036322">
    <property type="entry name" value="WD40_repeat_dom_sf"/>
</dbReference>
<protein>
    <submittedName>
        <fullName evidence="7">Cell division cycle protein 20 homolog B</fullName>
    </submittedName>
</protein>